<protein>
    <submittedName>
        <fullName evidence="2">Uncharacterized protein</fullName>
    </submittedName>
</protein>
<gene>
    <name evidence="2" type="ORF">F2P81_008654</name>
</gene>
<feature type="compositionally biased region" description="Basic residues" evidence="1">
    <location>
        <begin position="11"/>
        <end position="20"/>
    </location>
</feature>
<dbReference type="Proteomes" id="UP000438429">
    <property type="component" value="Unassembled WGS sequence"/>
</dbReference>
<dbReference type="EMBL" id="VEVO01000008">
    <property type="protein sequence ID" value="KAF0038170.1"/>
    <property type="molecule type" value="Genomic_DNA"/>
</dbReference>
<organism evidence="2 3">
    <name type="scientific">Scophthalmus maximus</name>
    <name type="common">Turbot</name>
    <name type="synonym">Psetta maxima</name>
    <dbReference type="NCBI Taxonomy" id="52904"/>
    <lineage>
        <taxon>Eukaryota</taxon>
        <taxon>Metazoa</taxon>
        <taxon>Chordata</taxon>
        <taxon>Craniata</taxon>
        <taxon>Vertebrata</taxon>
        <taxon>Euteleostomi</taxon>
        <taxon>Actinopterygii</taxon>
        <taxon>Neopterygii</taxon>
        <taxon>Teleostei</taxon>
        <taxon>Neoteleostei</taxon>
        <taxon>Acanthomorphata</taxon>
        <taxon>Carangaria</taxon>
        <taxon>Pleuronectiformes</taxon>
        <taxon>Pleuronectoidei</taxon>
        <taxon>Scophthalmidae</taxon>
        <taxon>Scophthalmus</taxon>
    </lineage>
</organism>
<sequence>MELLTRADHTAHHHTHKVHRRPEPIYLLSGPGQPSDLRSVTGAHGRDPGSAKSTRSLVPSTPLTQIRDVVLWRPLGTKQGPEDAPVNARFLQRGSIWDERREASRCRDVVDGTVSSGRRY</sequence>
<feature type="region of interest" description="Disordered" evidence="1">
    <location>
        <begin position="1"/>
        <end position="57"/>
    </location>
</feature>
<reference evidence="2 3" key="1">
    <citation type="submission" date="2019-06" db="EMBL/GenBank/DDBJ databases">
        <title>Draft genomes of female and male turbot (Scophthalmus maximus).</title>
        <authorList>
            <person name="Xu H."/>
            <person name="Xu X.-W."/>
            <person name="Shao C."/>
            <person name="Chen S."/>
        </authorList>
    </citation>
    <scope>NUCLEOTIDE SEQUENCE [LARGE SCALE GENOMIC DNA]</scope>
    <source>
        <strain evidence="2">Ysfricsl-2016a</strain>
        <tissue evidence="2">Blood</tissue>
    </source>
</reference>
<dbReference type="AlphaFoldDB" id="A0A6A4T2A7"/>
<evidence type="ECO:0000313" key="3">
    <source>
        <dbReference type="Proteomes" id="UP000438429"/>
    </source>
</evidence>
<evidence type="ECO:0000313" key="2">
    <source>
        <dbReference type="EMBL" id="KAF0038170.1"/>
    </source>
</evidence>
<proteinExistence type="predicted"/>
<comment type="caution">
    <text evidence="2">The sequence shown here is derived from an EMBL/GenBank/DDBJ whole genome shotgun (WGS) entry which is preliminary data.</text>
</comment>
<accession>A0A6A4T2A7</accession>
<evidence type="ECO:0000256" key="1">
    <source>
        <dbReference type="SAM" id="MobiDB-lite"/>
    </source>
</evidence>
<feature type="compositionally biased region" description="Basic and acidic residues" evidence="1">
    <location>
        <begin position="1"/>
        <end position="10"/>
    </location>
</feature>
<name>A0A6A4T2A7_SCOMX</name>